<dbReference type="Proteomes" id="UP000440224">
    <property type="component" value="Unassembled WGS sequence"/>
</dbReference>
<sequence>MRDAVAAYFKRRLGRAQVVRRETIPSDVHVIPPCKRRRHWILHTMGMSAYVLKGRMDVRMELVMSVSEAWDPRHEWPVRMLCKASRAIVTAGKAPVEGATFLNSREDMRRSPDVFALVLARSRQLRKHAQLRTVSGNEFVVYALYPLTAEELAKFRGFQLDVNELPKVLAWVPPKPRLVLHRFNDRDMIEVHVRTRYGPLVYVYFGDTFHGLFADHRLGRRVLGRARVIDEAVEDAVAWQHILFRPAIEAALGWARGREREYRDCDYPLGHPEMCWREFYHGPQPELPELPELGGYARPFPWST</sequence>
<evidence type="ECO:0000313" key="2">
    <source>
        <dbReference type="EMBL" id="MRG97825.1"/>
    </source>
</evidence>
<proteinExistence type="predicted"/>
<dbReference type="OrthoDB" id="4827574at2"/>
<dbReference type="AlphaFoldDB" id="A0A6N7Q566"/>
<dbReference type="Pfam" id="PF05076">
    <property type="entry name" value="SUFU"/>
    <property type="match status" value="1"/>
</dbReference>
<evidence type="ECO:0000313" key="3">
    <source>
        <dbReference type="Proteomes" id="UP000440224"/>
    </source>
</evidence>
<name>A0A6N7Q566_9BACT</name>
<organism evidence="2 3">
    <name type="scientific">Polyangium spumosum</name>
    <dbReference type="NCBI Taxonomy" id="889282"/>
    <lineage>
        <taxon>Bacteria</taxon>
        <taxon>Pseudomonadati</taxon>
        <taxon>Myxococcota</taxon>
        <taxon>Polyangia</taxon>
        <taxon>Polyangiales</taxon>
        <taxon>Polyangiaceae</taxon>
        <taxon>Polyangium</taxon>
    </lineage>
</organism>
<gene>
    <name evidence="2" type="ORF">GF068_38785</name>
</gene>
<accession>A0A6N7Q566</accession>
<keyword evidence="3" id="KW-1185">Reference proteome</keyword>
<dbReference type="EMBL" id="WJIE01000021">
    <property type="protein sequence ID" value="MRG97825.1"/>
    <property type="molecule type" value="Genomic_DNA"/>
</dbReference>
<reference evidence="2 3" key="1">
    <citation type="submission" date="2019-10" db="EMBL/GenBank/DDBJ databases">
        <title>A soil myxobacterium in the family Polyangiaceae.</title>
        <authorList>
            <person name="Li Y."/>
            <person name="Wang J."/>
        </authorList>
    </citation>
    <scope>NUCLEOTIDE SEQUENCE [LARGE SCALE GENOMIC DNA]</scope>
    <source>
        <strain evidence="2 3">DSM 14734</strain>
    </source>
</reference>
<protein>
    <recommendedName>
        <fullName evidence="1">Suppressor of fused-like domain-containing protein</fullName>
    </recommendedName>
</protein>
<dbReference type="InterPro" id="IPR020941">
    <property type="entry name" value="SUFU-like_domain"/>
</dbReference>
<comment type="caution">
    <text evidence="2">The sequence shown here is derived from an EMBL/GenBank/DDBJ whole genome shotgun (WGS) entry which is preliminary data.</text>
</comment>
<feature type="domain" description="Suppressor of fused-like" evidence="1">
    <location>
        <begin position="23"/>
        <end position="153"/>
    </location>
</feature>
<evidence type="ECO:0000259" key="1">
    <source>
        <dbReference type="Pfam" id="PF05076"/>
    </source>
</evidence>